<keyword evidence="1" id="KW-0472">Membrane</keyword>
<gene>
    <name evidence="2" type="ORF">SCMU_34940</name>
</gene>
<feature type="transmembrane region" description="Helical" evidence="1">
    <location>
        <begin position="64"/>
        <end position="95"/>
    </location>
</feature>
<dbReference type="Proteomes" id="UP001319861">
    <property type="component" value="Chromosome"/>
</dbReference>
<name>A0ABM7PZC3_SINCY</name>
<dbReference type="EMBL" id="AP024525">
    <property type="protein sequence ID" value="BCT77652.1"/>
    <property type="molecule type" value="Genomic_DNA"/>
</dbReference>
<keyword evidence="1" id="KW-1133">Transmembrane helix</keyword>
<keyword evidence="1" id="KW-0812">Transmembrane</keyword>
<protein>
    <submittedName>
        <fullName evidence="2">Uncharacterized protein</fullName>
    </submittedName>
</protein>
<keyword evidence="3" id="KW-1185">Reference proteome</keyword>
<evidence type="ECO:0000256" key="1">
    <source>
        <dbReference type="SAM" id="Phobius"/>
    </source>
</evidence>
<sequence length="177" mass="19062">MDPTAPHPSTRRRGAPRLLRLGHRLLVRPVAGIAADVTAAVVGANTTPAQGNPRRTADWWTTTLIASAVSVCIGCVYVTTIWPAAVLWFAIAVVLPGRRFSEGLRMVPYFLLTAVLLSTVPVLGWWLAGAAVLAAGLAAAFAWVRWWRRRRADARRIEPIRAQAVTVAAEDGPPAAE</sequence>
<accession>A0ABM7PZC3</accession>
<proteinExistence type="predicted"/>
<feature type="transmembrane region" description="Helical" evidence="1">
    <location>
        <begin position="130"/>
        <end position="147"/>
    </location>
</feature>
<evidence type="ECO:0000313" key="3">
    <source>
        <dbReference type="Proteomes" id="UP001319861"/>
    </source>
</evidence>
<evidence type="ECO:0000313" key="2">
    <source>
        <dbReference type="EMBL" id="BCT77652.1"/>
    </source>
</evidence>
<dbReference type="RefSeq" id="WP_229230337.1">
    <property type="nucleotide sequence ID" value="NZ_AP024525.1"/>
</dbReference>
<organism evidence="2 3">
    <name type="scientific">Sinomonas cyclohexanicum</name>
    <name type="common">Corynebacterium cyclohexanicum</name>
    <dbReference type="NCBI Taxonomy" id="322009"/>
    <lineage>
        <taxon>Bacteria</taxon>
        <taxon>Bacillati</taxon>
        <taxon>Actinomycetota</taxon>
        <taxon>Actinomycetes</taxon>
        <taxon>Micrococcales</taxon>
        <taxon>Micrococcaceae</taxon>
        <taxon>Sinomonas</taxon>
    </lineage>
</organism>
<reference evidence="2 3" key="1">
    <citation type="journal article" date="2021" name="J. Biosci. Bioeng.">
        <title>Identification and characterization of a chc gene cluster responsible for the aromatization pathway of cyclohexanecarboxylate degradation in Sinomonas cyclohexanicum ATCC 51369.</title>
        <authorList>
            <person name="Yamamoto T."/>
            <person name="Hasegawa Y."/>
            <person name="Lau P.C.K."/>
            <person name="Iwaki H."/>
        </authorList>
    </citation>
    <scope>NUCLEOTIDE SEQUENCE [LARGE SCALE GENOMIC DNA]</scope>
    <source>
        <strain evidence="2 3">ATCC 51369</strain>
    </source>
</reference>